<reference evidence="2" key="2">
    <citation type="submission" date="2023-07" db="EMBL/GenBank/DDBJ databases">
        <authorList>
            <person name="Shen H."/>
        </authorList>
    </citation>
    <scope>NUCLEOTIDE SEQUENCE</scope>
    <source>
        <strain evidence="2">TNR-22</strain>
    </source>
</reference>
<organism evidence="2 3">
    <name type="scientific">Rhizobium alvei</name>
    <dbReference type="NCBI Taxonomy" id="1132659"/>
    <lineage>
        <taxon>Bacteria</taxon>
        <taxon>Pseudomonadati</taxon>
        <taxon>Pseudomonadota</taxon>
        <taxon>Alphaproteobacteria</taxon>
        <taxon>Hyphomicrobiales</taxon>
        <taxon>Rhizobiaceae</taxon>
        <taxon>Rhizobium/Agrobacterium group</taxon>
        <taxon>Rhizobium</taxon>
    </lineage>
</organism>
<reference evidence="2" key="1">
    <citation type="journal article" date="2015" name="Int. J. Syst. Evol. Microbiol.">
        <title>Rhizobium alvei sp. nov., isolated from a freshwater river.</title>
        <authorList>
            <person name="Sheu S.Y."/>
            <person name="Huang H.W."/>
            <person name="Young C.C."/>
            <person name="Chen W.M."/>
        </authorList>
    </citation>
    <scope>NUCLEOTIDE SEQUENCE</scope>
    <source>
        <strain evidence="2">TNR-22</strain>
    </source>
</reference>
<protein>
    <submittedName>
        <fullName evidence="2">DUF3750 domain-containing protein</fullName>
    </submittedName>
</protein>
<evidence type="ECO:0000256" key="1">
    <source>
        <dbReference type="SAM" id="SignalP"/>
    </source>
</evidence>
<dbReference type="Pfam" id="PF12570">
    <property type="entry name" value="DUF3750"/>
    <property type="match status" value="1"/>
</dbReference>
<keyword evidence="3" id="KW-1185">Reference proteome</keyword>
<proteinExistence type="predicted"/>
<dbReference type="InterPro" id="IPR022224">
    <property type="entry name" value="DUF3750"/>
</dbReference>
<dbReference type="RefSeq" id="WP_304374841.1">
    <property type="nucleotide sequence ID" value="NZ_JAUOZU010000002.1"/>
</dbReference>
<feature type="chain" id="PRO_5046470297" evidence="1">
    <location>
        <begin position="24"/>
        <end position="245"/>
    </location>
</feature>
<sequence length="245" mass="26833">MRLFKRLTLLIGLVYLVPSLAAAAYWASQTHPANWRAADWSSARLLPDPAKDKRARISILAARTGGFKGAFAVHSWIVIKDAGASNYDRFDVVGWGKPVRQNGYEPDGRWYSNRPEIIWQAEGDKAAALIPDIRKAIAEYRYNQKGSYTLWPGPNSNTFVATIMRAVPEIDAVLPPNAVGRDFLGPSDFAFYDRSGNLNLTLYGLVGLSAGSKSGFEVHLLGLVAGFDISRPALKIPAVGRLALM</sequence>
<dbReference type="Proteomes" id="UP001174932">
    <property type="component" value="Unassembled WGS sequence"/>
</dbReference>
<name>A0ABT8YI54_9HYPH</name>
<keyword evidence="1" id="KW-0732">Signal</keyword>
<evidence type="ECO:0000313" key="2">
    <source>
        <dbReference type="EMBL" id="MDO6962950.1"/>
    </source>
</evidence>
<gene>
    <name evidence="2" type="ORF">Q4481_03215</name>
</gene>
<evidence type="ECO:0000313" key="3">
    <source>
        <dbReference type="Proteomes" id="UP001174932"/>
    </source>
</evidence>
<accession>A0ABT8YI54</accession>
<dbReference type="EMBL" id="JAUOZU010000002">
    <property type="protein sequence ID" value="MDO6962950.1"/>
    <property type="molecule type" value="Genomic_DNA"/>
</dbReference>
<feature type="signal peptide" evidence="1">
    <location>
        <begin position="1"/>
        <end position="23"/>
    </location>
</feature>
<comment type="caution">
    <text evidence="2">The sequence shown here is derived from an EMBL/GenBank/DDBJ whole genome shotgun (WGS) entry which is preliminary data.</text>
</comment>